<dbReference type="EMBL" id="KB445645">
    <property type="protein sequence ID" value="EMD63363.1"/>
    <property type="molecule type" value="Genomic_DNA"/>
</dbReference>
<sequence>MEFRCKRYKEKKLRYFIETTTGRCASCIFVSTKYSLFVSKEEWEKVREEREERELAVARLKV</sequence>
<dbReference type="OrthoDB" id="3796976at2759"/>
<evidence type="ECO:0000313" key="2">
    <source>
        <dbReference type="Proteomes" id="UP000016934"/>
    </source>
</evidence>
<dbReference type="GeneID" id="19139198"/>
<organism evidence="1 2">
    <name type="scientific">Cochliobolus sativus (strain ND90Pr / ATCC 201652)</name>
    <name type="common">Common root rot and spot blotch fungus</name>
    <name type="synonym">Bipolaris sorokiniana</name>
    <dbReference type="NCBI Taxonomy" id="665912"/>
    <lineage>
        <taxon>Eukaryota</taxon>
        <taxon>Fungi</taxon>
        <taxon>Dikarya</taxon>
        <taxon>Ascomycota</taxon>
        <taxon>Pezizomycotina</taxon>
        <taxon>Dothideomycetes</taxon>
        <taxon>Pleosporomycetidae</taxon>
        <taxon>Pleosporales</taxon>
        <taxon>Pleosporineae</taxon>
        <taxon>Pleosporaceae</taxon>
        <taxon>Bipolaris</taxon>
    </lineage>
</organism>
<name>M2S7Z0_COCSN</name>
<dbReference type="KEGG" id="bsc:COCSADRAFT_38214"/>
<gene>
    <name evidence="1" type="ORF">COCSADRAFT_38214</name>
</gene>
<evidence type="ECO:0000313" key="1">
    <source>
        <dbReference type="EMBL" id="EMD63363.1"/>
    </source>
</evidence>
<proteinExistence type="predicted"/>
<reference evidence="2" key="2">
    <citation type="journal article" date="2013" name="PLoS Genet.">
        <title>Comparative genome structure, secondary metabolite, and effector coding capacity across Cochliobolus pathogens.</title>
        <authorList>
            <person name="Condon B.J."/>
            <person name="Leng Y."/>
            <person name="Wu D."/>
            <person name="Bushley K.E."/>
            <person name="Ohm R.A."/>
            <person name="Otillar R."/>
            <person name="Martin J."/>
            <person name="Schackwitz W."/>
            <person name="Grimwood J."/>
            <person name="MohdZainudin N."/>
            <person name="Xue C."/>
            <person name="Wang R."/>
            <person name="Manning V.A."/>
            <person name="Dhillon B."/>
            <person name="Tu Z.J."/>
            <person name="Steffenson B.J."/>
            <person name="Salamov A."/>
            <person name="Sun H."/>
            <person name="Lowry S."/>
            <person name="LaButti K."/>
            <person name="Han J."/>
            <person name="Copeland A."/>
            <person name="Lindquist E."/>
            <person name="Barry K."/>
            <person name="Schmutz J."/>
            <person name="Baker S.E."/>
            <person name="Ciuffetti L.M."/>
            <person name="Grigoriev I.V."/>
            <person name="Zhong S."/>
            <person name="Turgeon B.G."/>
        </authorList>
    </citation>
    <scope>NUCLEOTIDE SEQUENCE [LARGE SCALE GENOMIC DNA]</scope>
    <source>
        <strain evidence="2">ND90Pr / ATCC 201652</strain>
    </source>
</reference>
<dbReference type="AlphaFoldDB" id="M2S7Z0"/>
<dbReference type="RefSeq" id="XP_007701104.1">
    <property type="nucleotide sequence ID" value="XM_007702914.1"/>
</dbReference>
<dbReference type="HOGENOM" id="CLU_2904045_0_0_1"/>
<protein>
    <submittedName>
        <fullName evidence="1">Uncharacterized protein</fullName>
    </submittedName>
</protein>
<dbReference type="Proteomes" id="UP000016934">
    <property type="component" value="Unassembled WGS sequence"/>
</dbReference>
<accession>M2S7Z0</accession>
<keyword evidence="2" id="KW-1185">Reference proteome</keyword>
<reference evidence="1 2" key="1">
    <citation type="journal article" date="2012" name="PLoS Pathog.">
        <title>Diverse lifestyles and strategies of plant pathogenesis encoded in the genomes of eighteen Dothideomycetes fungi.</title>
        <authorList>
            <person name="Ohm R.A."/>
            <person name="Feau N."/>
            <person name="Henrissat B."/>
            <person name="Schoch C.L."/>
            <person name="Horwitz B.A."/>
            <person name="Barry K.W."/>
            <person name="Condon B.J."/>
            <person name="Copeland A.C."/>
            <person name="Dhillon B."/>
            <person name="Glaser F."/>
            <person name="Hesse C.N."/>
            <person name="Kosti I."/>
            <person name="LaButti K."/>
            <person name="Lindquist E.A."/>
            <person name="Lucas S."/>
            <person name="Salamov A.A."/>
            <person name="Bradshaw R.E."/>
            <person name="Ciuffetti L."/>
            <person name="Hamelin R.C."/>
            <person name="Kema G.H.J."/>
            <person name="Lawrence C."/>
            <person name="Scott J.A."/>
            <person name="Spatafora J.W."/>
            <person name="Turgeon B.G."/>
            <person name="de Wit P.J.G.M."/>
            <person name="Zhong S."/>
            <person name="Goodwin S.B."/>
            <person name="Grigoriev I.V."/>
        </authorList>
    </citation>
    <scope>NUCLEOTIDE SEQUENCE [LARGE SCALE GENOMIC DNA]</scope>
    <source>
        <strain evidence="2">ND90Pr / ATCC 201652</strain>
    </source>
</reference>